<evidence type="ECO:0000313" key="3">
    <source>
        <dbReference type="Proteomes" id="UP000000759"/>
    </source>
</evidence>
<feature type="signal peptide" evidence="1">
    <location>
        <begin position="1"/>
        <end position="28"/>
    </location>
</feature>
<dbReference type="RefSeq" id="XP_002176789.1">
    <property type="nucleotide sequence ID" value="XM_002176753.1"/>
</dbReference>
<dbReference type="Proteomes" id="UP000000759">
    <property type="component" value="Chromosome 1"/>
</dbReference>
<evidence type="ECO:0000313" key="2">
    <source>
        <dbReference type="EMBL" id="EEC51252.1"/>
    </source>
</evidence>
<dbReference type="PaxDb" id="2850-Phatr42891"/>
<gene>
    <name evidence="2" type="ORF">PHATRDRAFT_42891</name>
</gene>
<dbReference type="HOGENOM" id="CLU_091175_0_0_1"/>
<keyword evidence="3" id="KW-1185">Reference proteome</keyword>
<organism evidence="2 3">
    <name type="scientific">Phaeodactylum tricornutum (strain CCAP 1055/1)</name>
    <dbReference type="NCBI Taxonomy" id="556484"/>
    <lineage>
        <taxon>Eukaryota</taxon>
        <taxon>Sar</taxon>
        <taxon>Stramenopiles</taxon>
        <taxon>Ochrophyta</taxon>
        <taxon>Bacillariophyta</taxon>
        <taxon>Bacillariophyceae</taxon>
        <taxon>Bacillariophycidae</taxon>
        <taxon>Naviculales</taxon>
        <taxon>Phaeodactylaceae</taxon>
        <taxon>Phaeodactylum</taxon>
    </lineage>
</organism>
<dbReference type="OrthoDB" id="196000at2759"/>
<sequence>MVLRSSFRSIMKFLLCVCIAFACSVATAFQPSSSFSPRLGETAPDPHVAIQAADSQPAGTTTRPEFFQAVAVGSVAAVGLLPRVASARGFATLEQAYERYSPRIRAGGEFYRKDLKVLVAKNDWAGIQNALQEPPKRRKEDLTKADAGVAARARQAGEFSDARVLVAADLYAAAFSDNSISAKTKRMKEAVEKMRNVVAKMQSIARQGLGQESQGGIFGIGAKKVPEAELAKQIRELYVEGGNSWNEFVFAANENMPLQFDRLEYVK</sequence>
<keyword evidence="1" id="KW-0732">Signal</keyword>
<dbReference type="AlphaFoldDB" id="B7FPY0"/>
<protein>
    <submittedName>
        <fullName evidence="2">Uncharacterized protein</fullName>
    </submittedName>
</protein>
<dbReference type="GeneID" id="7196530"/>
<reference evidence="2 3" key="1">
    <citation type="journal article" date="2008" name="Nature">
        <title>The Phaeodactylum genome reveals the evolutionary history of diatom genomes.</title>
        <authorList>
            <person name="Bowler C."/>
            <person name="Allen A.E."/>
            <person name="Badger J.H."/>
            <person name="Grimwood J."/>
            <person name="Jabbari K."/>
            <person name="Kuo A."/>
            <person name="Maheswari U."/>
            <person name="Martens C."/>
            <person name="Maumus F."/>
            <person name="Otillar R.P."/>
            <person name="Rayko E."/>
            <person name="Salamov A."/>
            <person name="Vandepoele K."/>
            <person name="Beszteri B."/>
            <person name="Gruber A."/>
            <person name="Heijde M."/>
            <person name="Katinka M."/>
            <person name="Mock T."/>
            <person name="Valentin K."/>
            <person name="Verret F."/>
            <person name="Berges J.A."/>
            <person name="Brownlee C."/>
            <person name="Cadoret J.P."/>
            <person name="Chiovitti A."/>
            <person name="Choi C.J."/>
            <person name="Coesel S."/>
            <person name="De Martino A."/>
            <person name="Detter J.C."/>
            <person name="Durkin C."/>
            <person name="Falciatore A."/>
            <person name="Fournet J."/>
            <person name="Haruta M."/>
            <person name="Huysman M.J."/>
            <person name="Jenkins B.D."/>
            <person name="Jiroutova K."/>
            <person name="Jorgensen R.E."/>
            <person name="Joubert Y."/>
            <person name="Kaplan A."/>
            <person name="Kroger N."/>
            <person name="Kroth P.G."/>
            <person name="La Roche J."/>
            <person name="Lindquist E."/>
            <person name="Lommer M."/>
            <person name="Martin-Jezequel V."/>
            <person name="Lopez P.J."/>
            <person name="Lucas S."/>
            <person name="Mangogna M."/>
            <person name="McGinnis K."/>
            <person name="Medlin L.K."/>
            <person name="Montsant A."/>
            <person name="Oudot-Le Secq M.P."/>
            <person name="Napoli C."/>
            <person name="Obornik M."/>
            <person name="Parker M.S."/>
            <person name="Petit J.L."/>
            <person name="Porcel B.M."/>
            <person name="Poulsen N."/>
            <person name="Robison M."/>
            <person name="Rychlewski L."/>
            <person name="Rynearson T.A."/>
            <person name="Schmutz J."/>
            <person name="Shapiro H."/>
            <person name="Siaut M."/>
            <person name="Stanley M."/>
            <person name="Sussman M.R."/>
            <person name="Taylor A.R."/>
            <person name="Vardi A."/>
            <person name="von Dassow P."/>
            <person name="Vyverman W."/>
            <person name="Willis A."/>
            <person name="Wyrwicz L.S."/>
            <person name="Rokhsar D.S."/>
            <person name="Weissenbach J."/>
            <person name="Armbrust E.V."/>
            <person name="Green B.R."/>
            <person name="Van de Peer Y."/>
            <person name="Grigoriev I.V."/>
        </authorList>
    </citation>
    <scope>NUCLEOTIDE SEQUENCE [LARGE SCALE GENOMIC DNA]</scope>
    <source>
        <strain evidence="2 3">CCAP 1055/1</strain>
    </source>
</reference>
<reference evidence="3" key="2">
    <citation type="submission" date="2008-08" db="EMBL/GenBank/DDBJ databases">
        <authorList>
            <consortium name="Diatom Consortium"/>
            <person name="Grigoriev I."/>
            <person name="Grimwood J."/>
            <person name="Kuo A."/>
            <person name="Otillar R.P."/>
            <person name="Salamov A."/>
            <person name="Detter J.C."/>
            <person name="Lindquist E."/>
            <person name="Shapiro H."/>
            <person name="Lucas S."/>
            <person name="Glavina del Rio T."/>
            <person name="Pitluck S."/>
            <person name="Rokhsar D."/>
            <person name="Bowler C."/>
        </authorList>
    </citation>
    <scope>GENOME REANNOTATION</scope>
    <source>
        <strain evidence="3">CCAP 1055/1</strain>
    </source>
</reference>
<dbReference type="OMA" id="ANENMPL"/>
<accession>B7FPY0</accession>
<dbReference type="eggNOG" id="ENOG502SDIN">
    <property type="taxonomic scope" value="Eukaryota"/>
</dbReference>
<dbReference type="KEGG" id="pti:PHATRDRAFT_42891"/>
<dbReference type="EMBL" id="CM000605">
    <property type="protein sequence ID" value="EEC51252.1"/>
    <property type="molecule type" value="Genomic_DNA"/>
</dbReference>
<dbReference type="InParanoid" id="B7FPY0"/>
<feature type="chain" id="PRO_5002855265" evidence="1">
    <location>
        <begin position="29"/>
        <end position="267"/>
    </location>
</feature>
<dbReference type="PROSITE" id="PS51257">
    <property type="entry name" value="PROKAR_LIPOPROTEIN"/>
    <property type="match status" value="1"/>
</dbReference>
<evidence type="ECO:0000256" key="1">
    <source>
        <dbReference type="SAM" id="SignalP"/>
    </source>
</evidence>
<proteinExistence type="predicted"/>
<name>B7FPY0_PHATC</name>